<dbReference type="GO" id="GO:0042910">
    <property type="term" value="F:xenobiotic transmembrane transporter activity"/>
    <property type="evidence" value="ECO:0007669"/>
    <property type="project" value="InterPro"/>
</dbReference>
<feature type="transmembrane region" description="Helical" evidence="7">
    <location>
        <begin position="88"/>
        <end position="113"/>
    </location>
</feature>
<feature type="transmembrane region" description="Helical" evidence="7">
    <location>
        <begin position="165"/>
        <end position="186"/>
    </location>
</feature>
<keyword evidence="3" id="KW-1003">Cell membrane</keyword>
<feature type="transmembrane region" description="Helical" evidence="7">
    <location>
        <begin position="192"/>
        <end position="212"/>
    </location>
</feature>
<protein>
    <submittedName>
        <fullName evidence="8">MATE family efflux protein</fullName>
    </submittedName>
</protein>
<accession>A0AB73T035</accession>
<dbReference type="GO" id="GO:0015297">
    <property type="term" value="F:antiporter activity"/>
    <property type="evidence" value="ECO:0007669"/>
    <property type="project" value="InterPro"/>
</dbReference>
<dbReference type="CDD" id="cd13138">
    <property type="entry name" value="MATE_yoeA_like"/>
    <property type="match status" value="1"/>
</dbReference>
<keyword evidence="4 7" id="KW-0812">Transmembrane</keyword>
<evidence type="ECO:0000256" key="6">
    <source>
        <dbReference type="ARBA" id="ARBA00023136"/>
    </source>
</evidence>
<comment type="caution">
    <text evidence="8">The sequence shown here is derived from an EMBL/GenBank/DDBJ whole genome shotgun (WGS) entry which is preliminary data.</text>
</comment>
<dbReference type="AlphaFoldDB" id="A0AB73T035"/>
<dbReference type="InterPro" id="IPR052031">
    <property type="entry name" value="Membrane_Transporter-Flippase"/>
</dbReference>
<gene>
    <name evidence="8" type="ORF">C7383_114121</name>
</gene>
<feature type="transmembrane region" description="Helical" evidence="7">
    <location>
        <begin position="133"/>
        <end position="153"/>
    </location>
</feature>
<evidence type="ECO:0000256" key="1">
    <source>
        <dbReference type="ARBA" id="ARBA00004651"/>
    </source>
</evidence>
<keyword evidence="5 7" id="KW-1133">Transmembrane helix</keyword>
<evidence type="ECO:0000256" key="2">
    <source>
        <dbReference type="ARBA" id="ARBA00022448"/>
    </source>
</evidence>
<keyword evidence="6 7" id="KW-0472">Membrane</keyword>
<feature type="transmembrane region" description="Helical" evidence="7">
    <location>
        <begin position="411"/>
        <end position="435"/>
    </location>
</feature>
<name>A0AB73T035_9FIRM</name>
<feature type="transmembrane region" description="Helical" evidence="7">
    <location>
        <begin position="360"/>
        <end position="378"/>
    </location>
</feature>
<evidence type="ECO:0000256" key="3">
    <source>
        <dbReference type="ARBA" id="ARBA00022475"/>
    </source>
</evidence>
<dbReference type="Proteomes" id="UP000245412">
    <property type="component" value="Unassembled WGS sequence"/>
</dbReference>
<feature type="transmembrane region" description="Helical" evidence="7">
    <location>
        <begin position="385"/>
        <end position="405"/>
    </location>
</feature>
<dbReference type="InterPro" id="IPR002528">
    <property type="entry name" value="MATE_fam"/>
</dbReference>
<evidence type="ECO:0000313" key="9">
    <source>
        <dbReference type="Proteomes" id="UP000245412"/>
    </source>
</evidence>
<keyword evidence="9" id="KW-1185">Reference proteome</keyword>
<evidence type="ECO:0000256" key="4">
    <source>
        <dbReference type="ARBA" id="ARBA00022692"/>
    </source>
</evidence>
<dbReference type="PANTHER" id="PTHR43549">
    <property type="entry name" value="MULTIDRUG RESISTANCE PROTEIN YPNP-RELATED"/>
    <property type="match status" value="1"/>
</dbReference>
<feature type="transmembrane region" description="Helical" evidence="7">
    <location>
        <begin position="316"/>
        <end position="335"/>
    </location>
</feature>
<feature type="transmembrane region" description="Helical" evidence="7">
    <location>
        <begin position="233"/>
        <end position="256"/>
    </location>
</feature>
<proteinExistence type="predicted"/>
<dbReference type="InterPro" id="IPR048279">
    <property type="entry name" value="MdtK-like"/>
</dbReference>
<reference evidence="8 9" key="1">
    <citation type="submission" date="2018-05" db="EMBL/GenBank/DDBJ databases">
        <authorList>
            <person name="Goeker M."/>
            <person name="Huntemann M."/>
            <person name="Clum A."/>
            <person name="Pillay M."/>
            <person name="Palaniappan K."/>
            <person name="Varghese N."/>
            <person name="Mikhailova N."/>
            <person name="Stamatis D."/>
            <person name="Reddy T."/>
            <person name="Daum C."/>
            <person name="Shapiro N."/>
            <person name="Ivanova N."/>
            <person name="Kyrpides N."/>
            <person name="Woyke T."/>
        </authorList>
    </citation>
    <scope>NUCLEOTIDE SEQUENCE [LARGE SCALE GENOMIC DNA]</scope>
    <source>
        <strain evidence="8 9">DSM 26524</strain>
    </source>
</reference>
<feature type="transmembrane region" description="Helical" evidence="7">
    <location>
        <begin position="12"/>
        <end position="31"/>
    </location>
</feature>
<comment type="subcellular location">
    <subcellularLocation>
        <location evidence="1">Cell membrane</location>
        <topology evidence="1">Multi-pass membrane protein</topology>
    </subcellularLocation>
</comment>
<dbReference type="NCBIfam" id="TIGR00797">
    <property type="entry name" value="matE"/>
    <property type="match status" value="1"/>
</dbReference>
<dbReference type="EMBL" id="QGGY01000014">
    <property type="protein sequence ID" value="PWJ73152.1"/>
    <property type="molecule type" value="Genomic_DNA"/>
</dbReference>
<evidence type="ECO:0000313" key="8">
    <source>
        <dbReference type="EMBL" id="PWJ73152.1"/>
    </source>
</evidence>
<dbReference type="RefSeq" id="WP_109748011.1">
    <property type="nucleotide sequence ID" value="NZ_JANKBI010000014.1"/>
</dbReference>
<feature type="transmembrane region" description="Helical" evidence="7">
    <location>
        <begin position="51"/>
        <end position="76"/>
    </location>
</feature>
<keyword evidence="2" id="KW-0813">Transport</keyword>
<dbReference type="Pfam" id="PF01554">
    <property type="entry name" value="MatE"/>
    <property type="match status" value="2"/>
</dbReference>
<dbReference type="PIRSF" id="PIRSF006603">
    <property type="entry name" value="DinF"/>
    <property type="match status" value="1"/>
</dbReference>
<dbReference type="PANTHER" id="PTHR43549:SF3">
    <property type="entry name" value="MULTIDRUG RESISTANCE PROTEIN YPNP-RELATED"/>
    <property type="match status" value="1"/>
</dbReference>
<dbReference type="GO" id="GO:0005886">
    <property type="term" value="C:plasma membrane"/>
    <property type="evidence" value="ECO:0007669"/>
    <property type="project" value="UniProtKB-SubCell"/>
</dbReference>
<organism evidence="8 9">
    <name type="scientific">Murimonas intestini</name>
    <dbReference type="NCBI Taxonomy" id="1337051"/>
    <lineage>
        <taxon>Bacteria</taxon>
        <taxon>Bacillati</taxon>
        <taxon>Bacillota</taxon>
        <taxon>Clostridia</taxon>
        <taxon>Lachnospirales</taxon>
        <taxon>Lachnospiraceae</taxon>
        <taxon>Murimonas</taxon>
    </lineage>
</organism>
<evidence type="ECO:0000256" key="7">
    <source>
        <dbReference type="SAM" id="Phobius"/>
    </source>
</evidence>
<sequence length="452" mass="49261">MTNDMTKGNPLKLIIMFTIPVLIGNIFQNFYNIVDSIIVGQFLGVDALAAVGTTGSINFLVIGWVSGMTSGFAILIAQSFGAGDHKRLRHYVAMSIYLCAAMAAVMTAGLLIANEPVLRLMNTPDNIFGDTRSYIAIIYAGLPVTIMYNMLAGTARSLGDSKTPLYFLILSSLLNIGLDLLFVAVLPMGVAGAAYATVLAQGVSAVLCFFYVRRHFEILHFSREDARFNGRSAWRLMVMGIPMALQFSITGLGTMIVQASLNLLGSAYIAAFAAAIKVQNIIVQVFPSLGVTMATFAGQNAGAGKIKRIRKGMRQAFFIVLGGSAVCALIVYFLGDSMVTMFVKDPTGEIRSIARQMFRISMWFYPFLGTIFLFRNVLQGLGDGFVPMLGGVFELFARWLAIVLLAAPLGYVGICLTDPCAWVSALIPLIPVYFVRMKRLMRWEQEKMVAAE</sequence>
<evidence type="ECO:0000256" key="5">
    <source>
        <dbReference type="ARBA" id="ARBA00022989"/>
    </source>
</evidence>